<name>A0A382UIT9_9ZZZZ</name>
<feature type="non-terminal residue" evidence="1">
    <location>
        <position position="39"/>
    </location>
</feature>
<reference evidence="1" key="1">
    <citation type="submission" date="2018-05" db="EMBL/GenBank/DDBJ databases">
        <authorList>
            <person name="Lanie J.A."/>
            <person name="Ng W.-L."/>
            <person name="Kazmierczak K.M."/>
            <person name="Andrzejewski T.M."/>
            <person name="Davidsen T.M."/>
            <person name="Wayne K.J."/>
            <person name="Tettelin H."/>
            <person name="Glass J.I."/>
            <person name="Rusch D."/>
            <person name="Podicherti R."/>
            <person name="Tsui H.-C.T."/>
            <person name="Winkler M.E."/>
        </authorList>
    </citation>
    <scope>NUCLEOTIDE SEQUENCE</scope>
</reference>
<accession>A0A382UIT9</accession>
<evidence type="ECO:0000313" key="1">
    <source>
        <dbReference type="EMBL" id="SVD34120.1"/>
    </source>
</evidence>
<organism evidence="1">
    <name type="scientific">marine metagenome</name>
    <dbReference type="NCBI Taxonomy" id="408172"/>
    <lineage>
        <taxon>unclassified sequences</taxon>
        <taxon>metagenomes</taxon>
        <taxon>ecological metagenomes</taxon>
    </lineage>
</organism>
<protein>
    <submittedName>
        <fullName evidence="1">Uncharacterized protein</fullName>
    </submittedName>
</protein>
<dbReference type="AlphaFoldDB" id="A0A382UIT9"/>
<dbReference type="EMBL" id="UINC01144544">
    <property type="protein sequence ID" value="SVD34120.1"/>
    <property type="molecule type" value="Genomic_DNA"/>
</dbReference>
<sequence>MKFKDDSRLRFRARCCSGGALLELGKGACKITVPLLNAP</sequence>
<proteinExistence type="predicted"/>
<gene>
    <name evidence="1" type="ORF">METZ01_LOCUS386974</name>
</gene>